<reference evidence="1 2" key="1">
    <citation type="submission" date="2021-03" db="EMBL/GenBank/DDBJ databases">
        <title>Genomic Encyclopedia of Type Strains, Phase IV (KMG-IV): sequencing the most valuable type-strain genomes for metagenomic binning, comparative biology and taxonomic classification.</title>
        <authorList>
            <person name="Goeker M."/>
        </authorList>
    </citation>
    <scope>NUCLEOTIDE SEQUENCE [LARGE SCALE GENOMIC DNA]</scope>
    <source>
        <strain evidence="1 2">DSM 28650</strain>
    </source>
</reference>
<evidence type="ECO:0000313" key="1">
    <source>
        <dbReference type="EMBL" id="MBP2023526.1"/>
    </source>
</evidence>
<dbReference type="EMBL" id="JAGGLL010000031">
    <property type="protein sequence ID" value="MBP2023526.1"/>
    <property type="molecule type" value="Genomic_DNA"/>
</dbReference>
<dbReference type="SUPFAM" id="SSF58104">
    <property type="entry name" value="Methyl-accepting chemotaxis protein (MCP) signaling domain"/>
    <property type="match status" value="1"/>
</dbReference>
<proteinExistence type="predicted"/>
<dbReference type="RefSeq" id="WP_021283208.1">
    <property type="nucleotide sequence ID" value="NZ_JAGGLL010000031.1"/>
</dbReference>
<gene>
    <name evidence="1" type="ORF">J2Z44_003363</name>
</gene>
<evidence type="ECO:0000313" key="2">
    <source>
        <dbReference type="Proteomes" id="UP001519308"/>
    </source>
</evidence>
<comment type="caution">
    <text evidence="1">The sequence shown here is derived from an EMBL/GenBank/DDBJ whole genome shotgun (WGS) entry which is preliminary data.</text>
</comment>
<dbReference type="Gene3D" id="1.10.287.950">
    <property type="entry name" value="Methyl-accepting chemotaxis protein"/>
    <property type="match status" value="1"/>
</dbReference>
<keyword evidence="2" id="KW-1185">Reference proteome</keyword>
<protein>
    <submittedName>
        <fullName evidence="1">Methyl-accepting chemotaxis protein</fullName>
    </submittedName>
</protein>
<accession>A0ABS4K8E9</accession>
<organism evidence="1 2">
    <name type="scientific">Clostridium punense</name>
    <dbReference type="NCBI Taxonomy" id="1054297"/>
    <lineage>
        <taxon>Bacteria</taxon>
        <taxon>Bacillati</taxon>
        <taxon>Bacillota</taxon>
        <taxon>Clostridia</taxon>
        <taxon>Eubacteriales</taxon>
        <taxon>Clostridiaceae</taxon>
        <taxon>Clostridium</taxon>
    </lineage>
</organism>
<sequence length="101" mass="11286">MSFIINLFKNRDLNSINKKHVSNTVKSTGSTVEELGRSINDINAILTSITQISEQTNLLVLNAYIEEILATMDEQNTRIINTSKVIKGMETSSKELEEVIS</sequence>
<name>A0ABS4K8E9_9CLOT</name>
<dbReference type="Proteomes" id="UP001519308">
    <property type="component" value="Unassembled WGS sequence"/>
</dbReference>